<dbReference type="PROSITE" id="PS51318">
    <property type="entry name" value="TAT"/>
    <property type="match status" value="1"/>
</dbReference>
<proteinExistence type="predicted"/>
<dbReference type="InterPro" id="IPR006311">
    <property type="entry name" value="TAT_signal"/>
</dbReference>
<gene>
    <name evidence="1" type="ORF">RBB75_01910</name>
</gene>
<name>A0AAU7ZDF8_9BACT</name>
<dbReference type="EMBL" id="CP132932">
    <property type="protein sequence ID" value="XCB27091.1"/>
    <property type="molecule type" value="Genomic_DNA"/>
</dbReference>
<accession>A0AAU7ZDF8</accession>
<reference evidence="1" key="1">
    <citation type="submission" date="2023-08" db="EMBL/GenBank/DDBJ databases">
        <authorList>
            <person name="Messyasz A."/>
            <person name="Mannisto M.K."/>
            <person name="Kerkhof L.J."/>
            <person name="Haggblom M."/>
        </authorList>
    </citation>
    <scope>NUCLEOTIDE SEQUENCE</scope>
    <source>
        <strain evidence="1">M8UP23</strain>
    </source>
</reference>
<reference evidence="1" key="2">
    <citation type="journal article" date="2024" name="Environ. Microbiol.">
        <title>Genome analysis and description of Tunturibacter gen. nov. expands the diversity of Terriglobia in tundra soils.</title>
        <authorList>
            <person name="Messyasz A."/>
            <person name="Mannisto M.K."/>
            <person name="Kerkhof L.J."/>
            <person name="Haggblom M.M."/>
        </authorList>
    </citation>
    <scope>NUCLEOTIDE SEQUENCE</scope>
    <source>
        <strain evidence="1">M8UP23</strain>
    </source>
</reference>
<dbReference type="KEGG" id="temp:RBB75_01910"/>
<dbReference type="AlphaFoldDB" id="A0AAU7ZDF8"/>
<organism evidence="1">
    <name type="scientific">Tunturiibacter empetritectus</name>
    <dbReference type="NCBI Taxonomy" id="3069691"/>
    <lineage>
        <taxon>Bacteria</taxon>
        <taxon>Pseudomonadati</taxon>
        <taxon>Acidobacteriota</taxon>
        <taxon>Terriglobia</taxon>
        <taxon>Terriglobales</taxon>
        <taxon>Acidobacteriaceae</taxon>
        <taxon>Tunturiibacter</taxon>
    </lineage>
</organism>
<protein>
    <submittedName>
        <fullName evidence="1">Ferritin-like domain-containing protein</fullName>
    </submittedName>
</protein>
<evidence type="ECO:0000313" key="1">
    <source>
        <dbReference type="EMBL" id="XCB27091.1"/>
    </source>
</evidence>
<sequence length="310" mass="32688">MNEINVFKPAAGQLPRRSFVTRAGLFGLSAAAAAFLPGTPVRAEFDRDDHDDRDNLSGDTAQEIFTAALIAEDLASTFYYNGLVGPVIMDPNLAGPGGSANDVTSAGNAGNVQYFQAALSEEIAHANLLRSLIGKTSSTTDPVQTFYLPTGTFDTLAAFTGVLNALEDAFIGAYLNATIEFAQMAVDTKGYEGRQRDANGKPYTSRDLEYFAQVAASIMGVEAEHRVLGRVVSNTNPANNLNYEQTDGLTSVYNGKKSAVVALTPFLAPGPGLTAYSLQLALSKAGTVSLAATGAPPAPPVYPKDHDRGW</sequence>
<dbReference type="RefSeq" id="WP_353069346.1">
    <property type="nucleotide sequence ID" value="NZ_CP132932.1"/>
</dbReference>
<dbReference type="Pfam" id="PF13668">
    <property type="entry name" value="Ferritin_2"/>
    <property type="match status" value="1"/>
</dbReference>